<accession>A0ABD6F264</accession>
<dbReference type="Gene3D" id="1.10.390.10">
    <property type="entry name" value="Neutral Protease Domain 2"/>
    <property type="match status" value="1"/>
</dbReference>
<dbReference type="SUPFAM" id="SSF55486">
    <property type="entry name" value="Metalloproteases ('zincins'), catalytic domain"/>
    <property type="match status" value="1"/>
</dbReference>
<comment type="caution">
    <text evidence="1">The sequence shown here is derived from an EMBL/GenBank/DDBJ whole genome shotgun (WGS) entry which is preliminary data.</text>
</comment>
<dbReference type="InterPro" id="IPR027268">
    <property type="entry name" value="Peptidase_M4/M1_CTD_sf"/>
</dbReference>
<organism evidence="1 2">
    <name type="scientific">Gnathostoma spinigerum</name>
    <dbReference type="NCBI Taxonomy" id="75299"/>
    <lineage>
        <taxon>Eukaryota</taxon>
        <taxon>Metazoa</taxon>
        <taxon>Ecdysozoa</taxon>
        <taxon>Nematoda</taxon>
        <taxon>Chromadorea</taxon>
        <taxon>Rhabditida</taxon>
        <taxon>Spirurina</taxon>
        <taxon>Gnathostomatomorpha</taxon>
        <taxon>Gnathostomatoidea</taxon>
        <taxon>Gnathostomatidae</taxon>
        <taxon>Gnathostoma</taxon>
    </lineage>
</organism>
<sequence>MVEVTVGEETFQKALRPYLLKYAYRNAERNDLLHSFSIMYGPDAASEDPFYAMNFTAADFMDTWTYQIGFPVIEVGL</sequence>
<keyword evidence="2" id="KW-1185">Reference proteome</keyword>
<dbReference type="PANTHER" id="PTHR11533:SF299">
    <property type="entry name" value="AMINOPEPTIDASE"/>
    <property type="match status" value="1"/>
</dbReference>
<evidence type="ECO:0000313" key="1">
    <source>
        <dbReference type="EMBL" id="MFH4984049.1"/>
    </source>
</evidence>
<dbReference type="PANTHER" id="PTHR11533">
    <property type="entry name" value="PROTEASE M1 ZINC METALLOPROTEASE"/>
    <property type="match status" value="1"/>
</dbReference>
<evidence type="ECO:0000313" key="2">
    <source>
        <dbReference type="Proteomes" id="UP001608902"/>
    </source>
</evidence>
<dbReference type="AlphaFoldDB" id="A0ABD6F264"/>
<dbReference type="EMBL" id="JBGFUD010015024">
    <property type="protein sequence ID" value="MFH4984049.1"/>
    <property type="molecule type" value="Genomic_DNA"/>
</dbReference>
<evidence type="ECO:0008006" key="3">
    <source>
        <dbReference type="Google" id="ProtNLM"/>
    </source>
</evidence>
<dbReference type="Proteomes" id="UP001608902">
    <property type="component" value="Unassembled WGS sequence"/>
</dbReference>
<dbReference type="InterPro" id="IPR050344">
    <property type="entry name" value="Peptidase_M1_aminopeptidases"/>
</dbReference>
<reference evidence="1 2" key="1">
    <citation type="submission" date="2024-08" db="EMBL/GenBank/DDBJ databases">
        <title>Gnathostoma spinigerum genome.</title>
        <authorList>
            <person name="Gonzalez-Bertolin B."/>
            <person name="Monzon S."/>
            <person name="Zaballos A."/>
            <person name="Jimenez P."/>
            <person name="Dekumyoy P."/>
            <person name="Varona S."/>
            <person name="Cuesta I."/>
            <person name="Sumanam S."/>
            <person name="Adisakwattana P."/>
            <person name="Gasser R.B."/>
            <person name="Hernandez-Gonzalez A."/>
            <person name="Young N.D."/>
            <person name="Perteguer M.J."/>
        </authorList>
    </citation>
    <scope>NUCLEOTIDE SEQUENCE [LARGE SCALE GENOMIC DNA]</scope>
    <source>
        <strain evidence="1">AL3</strain>
        <tissue evidence="1">Liver</tissue>
    </source>
</reference>
<protein>
    <recommendedName>
        <fullName evidence="3">Aminopeptidase N</fullName>
    </recommendedName>
</protein>
<name>A0ABD6F264_9BILA</name>
<gene>
    <name evidence="1" type="ORF">AB6A40_010758</name>
</gene>
<proteinExistence type="predicted"/>